<dbReference type="InterPro" id="IPR001307">
    <property type="entry name" value="Thiosulphate_STrfase_CS"/>
</dbReference>
<dbReference type="InterPro" id="IPR050114">
    <property type="entry name" value="UPF0173_UPF0282_UlaG_hydrolase"/>
</dbReference>
<dbReference type="CDD" id="cd00158">
    <property type="entry name" value="RHOD"/>
    <property type="match status" value="1"/>
</dbReference>
<keyword evidence="1" id="KW-0732">Signal</keyword>
<organism evidence="3 4">
    <name type="scientific">Xylanibacter ruminicola</name>
    <name type="common">Prevotella ruminicola</name>
    <dbReference type="NCBI Taxonomy" id="839"/>
    <lineage>
        <taxon>Bacteria</taxon>
        <taxon>Pseudomonadati</taxon>
        <taxon>Bacteroidota</taxon>
        <taxon>Bacteroidia</taxon>
        <taxon>Bacteroidales</taxon>
        <taxon>Prevotellaceae</taxon>
        <taxon>Xylanibacter</taxon>
    </lineage>
</organism>
<dbReference type="GO" id="GO:0004792">
    <property type="term" value="F:thiosulfate-cyanide sulfurtransferase activity"/>
    <property type="evidence" value="ECO:0007669"/>
    <property type="project" value="InterPro"/>
</dbReference>
<evidence type="ECO:0000259" key="2">
    <source>
        <dbReference type="PROSITE" id="PS50206"/>
    </source>
</evidence>
<dbReference type="Proteomes" id="UP000236735">
    <property type="component" value="Unassembled WGS sequence"/>
</dbReference>
<dbReference type="SUPFAM" id="SSF56281">
    <property type="entry name" value="Metallo-hydrolase/oxidoreductase"/>
    <property type="match status" value="1"/>
</dbReference>
<gene>
    <name evidence="3" type="ORF">SAMN05216354_0574</name>
</gene>
<protein>
    <submittedName>
        <fullName evidence="3">L-ascorbate metabolism protein UlaG, beta-lactamase superfamily</fullName>
    </submittedName>
</protein>
<proteinExistence type="predicted"/>
<dbReference type="PROSITE" id="PS50206">
    <property type="entry name" value="RHODANESE_3"/>
    <property type="match status" value="1"/>
</dbReference>
<dbReference type="RefSeq" id="WP_146063066.1">
    <property type="nucleotide sequence ID" value="NZ_FNUV01000001.1"/>
</dbReference>
<dbReference type="InterPro" id="IPR036873">
    <property type="entry name" value="Rhodanese-like_dom_sf"/>
</dbReference>
<dbReference type="InterPro" id="IPR036866">
    <property type="entry name" value="RibonucZ/Hydroxyglut_hydro"/>
</dbReference>
<evidence type="ECO:0000256" key="1">
    <source>
        <dbReference type="SAM" id="SignalP"/>
    </source>
</evidence>
<dbReference type="Pfam" id="PF13483">
    <property type="entry name" value="Lactamase_B_3"/>
    <property type="match status" value="1"/>
</dbReference>
<feature type="chain" id="PRO_5009283754" evidence="1">
    <location>
        <begin position="19"/>
        <end position="353"/>
    </location>
</feature>
<feature type="signal peptide" evidence="1">
    <location>
        <begin position="1"/>
        <end position="18"/>
    </location>
</feature>
<dbReference type="EMBL" id="FNUV01000001">
    <property type="protein sequence ID" value="SEF47139.1"/>
    <property type="molecule type" value="Genomic_DNA"/>
</dbReference>
<dbReference type="AlphaFoldDB" id="A0A1H5S964"/>
<dbReference type="PROSITE" id="PS00380">
    <property type="entry name" value="RHODANESE_1"/>
    <property type="match status" value="1"/>
</dbReference>
<sequence length="353" mass="39052">MMKKIFTLLLASMGLTTACGQQTFENADVEAFAKLTGSSDVILLDVRTEKEFNEGHIPGALNIDQAEGDFMEKAKQALAKDKTIAVYCRSGRRSANAAGRLAAEGYKCVNLLGGIIAWKEAGRETVAASKYEMDVFNTKSGKEVKIYALLHASIRMTYDGKEIEIDPVTKLGNRTTDYQAMPKADYIFVTHEHGDHFDKEAIALLTTENTKLITNKRCADMIGYGEVMANGDALTLADDLKVEAVPAYNYTEGHLQFHPKGRDNGYILTIDGLRIYIAGDTEDIPEMAELKDIDIAFLPCNQPYTMTPEQLAKAARMVKAKTVFPYHYGQTDVTSLPQELQADGIGVRIRHYE</sequence>
<dbReference type="InterPro" id="IPR001763">
    <property type="entry name" value="Rhodanese-like_dom"/>
</dbReference>
<dbReference type="PROSITE" id="PS51257">
    <property type="entry name" value="PROKAR_LIPOPROTEIN"/>
    <property type="match status" value="1"/>
</dbReference>
<dbReference type="Gene3D" id="3.60.15.10">
    <property type="entry name" value="Ribonuclease Z/Hydroxyacylglutathione hydrolase-like"/>
    <property type="match status" value="1"/>
</dbReference>
<evidence type="ECO:0000313" key="3">
    <source>
        <dbReference type="EMBL" id="SEF47139.1"/>
    </source>
</evidence>
<accession>A0A1H5S964</accession>
<feature type="domain" description="Rhodanese" evidence="2">
    <location>
        <begin position="37"/>
        <end position="127"/>
    </location>
</feature>
<dbReference type="PANTHER" id="PTHR43546:SF3">
    <property type="entry name" value="UPF0173 METAL-DEPENDENT HYDROLASE MJ1163"/>
    <property type="match status" value="1"/>
</dbReference>
<dbReference type="PANTHER" id="PTHR43546">
    <property type="entry name" value="UPF0173 METAL-DEPENDENT HYDROLASE MJ1163-RELATED"/>
    <property type="match status" value="1"/>
</dbReference>
<dbReference type="Pfam" id="PF00581">
    <property type="entry name" value="Rhodanese"/>
    <property type="match status" value="1"/>
</dbReference>
<dbReference type="SMART" id="SM00450">
    <property type="entry name" value="RHOD"/>
    <property type="match status" value="1"/>
</dbReference>
<dbReference type="SUPFAM" id="SSF52821">
    <property type="entry name" value="Rhodanese/Cell cycle control phosphatase"/>
    <property type="match status" value="1"/>
</dbReference>
<reference evidence="3 4" key="1">
    <citation type="submission" date="2016-10" db="EMBL/GenBank/DDBJ databases">
        <authorList>
            <person name="de Groot N.N."/>
        </authorList>
    </citation>
    <scope>NUCLEOTIDE SEQUENCE [LARGE SCALE GENOMIC DNA]</scope>
    <source>
        <strain evidence="3 4">AR32</strain>
    </source>
</reference>
<name>A0A1H5S964_XYLRU</name>
<dbReference type="Gene3D" id="3.40.250.10">
    <property type="entry name" value="Rhodanese-like domain"/>
    <property type="match status" value="1"/>
</dbReference>
<evidence type="ECO:0000313" key="4">
    <source>
        <dbReference type="Proteomes" id="UP000236735"/>
    </source>
</evidence>